<sequence length="210" mass="23600">MEKRSFQFLLRCCDSRSQLIKSFGRKGSLETSSPADSCQKVSKAYYSNSHRTAAHGNNLKCSFFKKPHISQHSERYRPCISNMAITYEFHCRQFSSSAAKSQRNPAFSILTSDDICRFKEIIGEKNVIQDEDMLLSANTDWMRKYKGSSKLLLKPKSTEEVSQILRYCNSRCLAVVPQGGNTGLVGGSVPVHDEIIVNVGSMDKIISLDK</sequence>
<dbReference type="OrthoDB" id="5332616at2759"/>
<dbReference type="PANTHER" id="PTHR43716">
    <property type="entry name" value="D-2-HYDROXYGLUTARATE DEHYDROGENASE, MITOCHONDRIAL"/>
    <property type="match status" value="1"/>
</dbReference>
<evidence type="ECO:0000313" key="4">
    <source>
        <dbReference type="EMBL" id="KMZ56742.1"/>
    </source>
</evidence>
<proteinExistence type="predicted"/>
<dbReference type="InterPro" id="IPR006094">
    <property type="entry name" value="Oxid_FAD_bind_N"/>
</dbReference>
<comment type="cofactor">
    <cofactor evidence="1">
        <name>FAD</name>
        <dbReference type="ChEBI" id="CHEBI:57692"/>
    </cofactor>
</comment>
<keyword evidence="2" id="KW-0560">Oxidoreductase</keyword>
<dbReference type="FunFam" id="3.30.43.10:FF:000002">
    <property type="entry name" value="D-2-hydroxyglutarate dehydrogenase, mitochondrial"/>
    <property type="match status" value="1"/>
</dbReference>
<keyword evidence="5" id="KW-1185">Reference proteome</keyword>
<dbReference type="Gene3D" id="3.30.43.10">
    <property type="entry name" value="Uridine Diphospho-n-acetylenolpyruvylglucosamine Reductase, domain 2"/>
    <property type="match status" value="1"/>
</dbReference>
<gene>
    <name evidence="4" type="ORF">ZOSMA_91G00080</name>
</gene>
<dbReference type="InterPro" id="IPR016166">
    <property type="entry name" value="FAD-bd_PCMH"/>
</dbReference>
<dbReference type="AlphaFoldDB" id="A0A0K9NKY8"/>
<dbReference type="GO" id="GO:0016491">
    <property type="term" value="F:oxidoreductase activity"/>
    <property type="evidence" value="ECO:0007669"/>
    <property type="project" value="UniProtKB-KW"/>
</dbReference>
<dbReference type="InterPro" id="IPR016167">
    <property type="entry name" value="FAD-bd_PCMH_sub1"/>
</dbReference>
<dbReference type="InterPro" id="IPR051264">
    <property type="entry name" value="FAD-oxidored/transferase_4"/>
</dbReference>
<protein>
    <submittedName>
        <fullName evidence="4">UDP-N-acetylmuramate dehydrogenase</fullName>
    </submittedName>
</protein>
<evidence type="ECO:0000256" key="1">
    <source>
        <dbReference type="ARBA" id="ARBA00001974"/>
    </source>
</evidence>
<dbReference type="EMBL" id="LFYR01002138">
    <property type="protein sequence ID" value="KMZ56742.1"/>
    <property type="molecule type" value="Genomic_DNA"/>
</dbReference>
<dbReference type="PANTHER" id="PTHR43716:SF1">
    <property type="entry name" value="D-2-HYDROXYGLUTARATE DEHYDROGENASE, MITOCHONDRIAL"/>
    <property type="match status" value="1"/>
</dbReference>
<dbReference type="InterPro" id="IPR036318">
    <property type="entry name" value="FAD-bd_PCMH-like_sf"/>
</dbReference>
<evidence type="ECO:0000256" key="2">
    <source>
        <dbReference type="ARBA" id="ARBA00023002"/>
    </source>
</evidence>
<dbReference type="Pfam" id="PF01565">
    <property type="entry name" value="FAD_binding_4"/>
    <property type="match status" value="1"/>
</dbReference>
<dbReference type="SUPFAM" id="SSF56176">
    <property type="entry name" value="FAD-binding/transporter-associated domain-like"/>
    <property type="match status" value="1"/>
</dbReference>
<reference evidence="5" key="1">
    <citation type="journal article" date="2016" name="Nature">
        <title>The genome of the seagrass Zostera marina reveals angiosperm adaptation to the sea.</title>
        <authorList>
            <person name="Olsen J.L."/>
            <person name="Rouze P."/>
            <person name="Verhelst B."/>
            <person name="Lin Y.-C."/>
            <person name="Bayer T."/>
            <person name="Collen J."/>
            <person name="Dattolo E."/>
            <person name="De Paoli E."/>
            <person name="Dittami S."/>
            <person name="Maumus F."/>
            <person name="Michel G."/>
            <person name="Kersting A."/>
            <person name="Lauritano C."/>
            <person name="Lohaus R."/>
            <person name="Toepel M."/>
            <person name="Tonon T."/>
            <person name="Vanneste K."/>
            <person name="Amirebrahimi M."/>
            <person name="Brakel J."/>
            <person name="Bostroem C."/>
            <person name="Chovatia M."/>
            <person name="Grimwood J."/>
            <person name="Jenkins J.W."/>
            <person name="Jueterbock A."/>
            <person name="Mraz A."/>
            <person name="Stam W.T."/>
            <person name="Tice H."/>
            <person name="Bornberg-Bauer E."/>
            <person name="Green P.J."/>
            <person name="Pearson G.A."/>
            <person name="Procaccini G."/>
            <person name="Duarte C.M."/>
            <person name="Schmutz J."/>
            <person name="Reusch T.B.H."/>
            <person name="Van de Peer Y."/>
        </authorList>
    </citation>
    <scope>NUCLEOTIDE SEQUENCE [LARGE SCALE GENOMIC DNA]</scope>
    <source>
        <strain evidence="5">cv. Finnish</strain>
    </source>
</reference>
<accession>A0A0K9NKY8</accession>
<dbReference type="GO" id="GO:0071949">
    <property type="term" value="F:FAD binding"/>
    <property type="evidence" value="ECO:0007669"/>
    <property type="project" value="InterPro"/>
</dbReference>
<dbReference type="Proteomes" id="UP000036987">
    <property type="component" value="Unassembled WGS sequence"/>
</dbReference>
<dbReference type="PROSITE" id="PS51387">
    <property type="entry name" value="FAD_PCMH"/>
    <property type="match status" value="1"/>
</dbReference>
<name>A0A0K9NKY8_ZOSMR</name>
<organism evidence="4 5">
    <name type="scientific">Zostera marina</name>
    <name type="common">Eelgrass</name>
    <dbReference type="NCBI Taxonomy" id="29655"/>
    <lineage>
        <taxon>Eukaryota</taxon>
        <taxon>Viridiplantae</taxon>
        <taxon>Streptophyta</taxon>
        <taxon>Embryophyta</taxon>
        <taxon>Tracheophyta</taxon>
        <taxon>Spermatophyta</taxon>
        <taxon>Magnoliopsida</taxon>
        <taxon>Liliopsida</taxon>
        <taxon>Zosteraceae</taxon>
        <taxon>Zostera</taxon>
    </lineage>
</organism>
<feature type="non-terminal residue" evidence="4">
    <location>
        <position position="210"/>
    </location>
</feature>
<comment type="caution">
    <text evidence="4">The sequence shown here is derived from an EMBL/GenBank/DDBJ whole genome shotgun (WGS) entry which is preliminary data.</text>
</comment>
<evidence type="ECO:0000259" key="3">
    <source>
        <dbReference type="PROSITE" id="PS51387"/>
    </source>
</evidence>
<evidence type="ECO:0000313" key="5">
    <source>
        <dbReference type="Proteomes" id="UP000036987"/>
    </source>
</evidence>
<feature type="domain" description="FAD-binding PCMH-type" evidence="3">
    <location>
        <begin position="145"/>
        <end position="210"/>
    </location>
</feature>